<evidence type="ECO:0000313" key="3">
    <source>
        <dbReference type="Proteomes" id="UP001562357"/>
    </source>
</evidence>
<evidence type="ECO:0000256" key="1">
    <source>
        <dbReference type="SAM" id="MobiDB-lite"/>
    </source>
</evidence>
<organism evidence="2 3">
    <name type="scientific">Epichloe bromicola</name>
    <dbReference type="NCBI Taxonomy" id="79588"/>
    <lineage>
        <taxon>Eukaryota</taxon>
        <taxon>Fungi</taxon>
        <taxon>Dikarya</taxon>
        <taxon>Ascomycota</taxon>
        <taxon>Pezizomycotina</taxon>
        <taxon>Sordariomycetes</taxon>
        <taxon>Hypocreomycetidae</taxon>
        <taxon>Hypocreales</taxon>
        <taxon>Clavicipitaceae</taxon>
        <taxon>Epichloe</taxon>
    </lineage>
</organism>
<dbReference type="Proteomes" id="UP001562357">
    <property type="component" value="Unassembled WGS sequence"/>
</dbReference>
<evidence type="ECO:0000313" key="2">
    <source>
        <dbReference type="EMBL" id="GAB0136906.1"/>
    </source>
</evidence>
<comment type="caution">
    <text evidence="2">The sequence shown here is derived from an EMBL/GenBank/DDBJ whole genome shotgun (WGS) entry which is preliminary data.</text>
</comment>
<accession>A0ABQ0CTX8</accession>
<name>A0ABQ0CTX8_9HYPO</name>
<sequence length="114" mass="12953">MDEDVVKSIEPATVQGHGRAGQWGETPTSDIASWVAGTWICERHGQEEDGLLATELDAYRMWNEEVLDKMESSQGLSDRVWRKLWPDRDGEWTANWHSFPLAEVEEDGIAHSVE</sequence>
<keyword evidence="3" id="KW-1185">Reference proteome</keyword>
<feature type="region of interest" description="Disordered" evidence="1">
    <location>
        <begin position="1"/>
        <end position="27"/>
    </location>
</feature>
<gene>
    <name evidence="2" type="primary">g5191</name>
    <name evidence="2" type="ORF">EsDP_00005191</name>
</gene>
<dbReference type="EMBL" id="BAAFGZ010000231">
    <property type="protein sequence ID" value="GAB0136906.1"/>
    <property type="molecule type" value="Genomic_DNA"/>
</dbReference>
<protein>
    <submittedName>
        <fullName evidence="2">Uncharacterized protein</fullName>
    </submittedName>
</protein>
<proteinExistence type="predicted"/>
<reference evidence="3" key="1">
    <citation type="submission" date="2024-06" db="EMBL/GenBank/DDBJ databases">
        <title>Draft Genome Sequences of Epichloe bromicola Strains Isolated from Elymus ciliaris.</title>
        <authorList>
            <consortium name="Epichloe bromicola genome sequencing consortium"/>
            <person name="Miura A."/>
            <person name="Imano S."/>
            <person name="Ashida A."/>
            <person name="Sato I."/>
            <person name="Chiba S."/>
            <person name="Tanaka A."/>
            <person name="Camagna M."/>
            <person name="Takemoto D."/>
        </authorList>
    </citation>
    <scope>NUCLEOTIDE SEQUENCE [LARGE SCALE GENOMIC DNA]</scope>
    <source>
        <strain evidence="3">DP</strain>
    </source>
</reference>